<protein>
    <submittedName>
        <fullName evidence="2">Helix-hairpin-helix domain-containing protein</fullName>
    </submittedName>
</protein>
<dbReference type="PANTHER" id="PTHR30562:SF1">
    <property type="entry name" value="UVRABC SYSTEM PROTEIN C"/>
    <property type="match status" value="1"/>
</dbReference>
<reference evidence="2 3" key="1">
    <citation type="journal article" date="2023" name="ISME J.">
        <title>Thermophilic Dehalococcoidia with unusual traits shed light on an unexpected past.</title>
        <authorList>
            <person name="Palmer M."/>
            <person name="Covington J.K."/>
            <person name="Zhou E.M."/>
            <person name="Thomas S.C."/>
            <person name="Habib N."/>
            <person name="Seymour C.O."/>
            <person name="Lai D."/>
            <person name="Johnston J."/>
            <person name="Hashimi A."/>
            <person name="Jiao J.Y."/>
            <person name="Muok A.R."/>
            <person name="Liu L."/>
            <person name="Xian W.D."/>
            <person name="Zhi X.Y."/>
            <person name="Li M.M."/>
            <person name="Silva L.P."/>
            <person name="Bowen B.P."/>
            <person name="Louie K."/>
            <person name="Briegel A."/>
            <person name="Pett-Ridge J."/>
            <person name="Weber P.K."/>
            <person name="Tocheva E.I."/>
            <person name="Woyke T."/>
            <person name="Northen T.R."/>
            <person name="Mayali X."/>
            <person name="Li W.J."/>
            <person name="Hedlund B.P."/>
        </authorList>
    </citation>
    <scope>NUCLEOTIDE SEQUENCE [LARGE SCALE GENOMIC DNA]</scope>
    <source>
        <strain evidence="2 3">YIM 72310</strain>
    </source>
</reference>
<keyword evidence="3" id="KW-1185">Reference proteome</keyword>
<dbReference type="Proteomes" id="UP001212803">
    <property type="component" value="Chromosome"/>
</dbReference>
<evidence type="ECO:0000313" key="2">
    <source>
        <dbReference type="EMBL" id="WBL37521.1"/>
    </source>
</evidence>
<dbReference type="Pfam" id="PF08459">
    <property type="entry name" value="UvrC_RNaseH_dom"/>
    <property type="match status" value="1"/>
</dbReference>
<dbReference type="Gene3D" id="1.10.150.20">
    <property type="entry name" value="5' to 3' exonuclease, C-terminal subdomain"/>
    <property type="match status" value="1"/>
</dbReference>
<dbReference type="InterPro" id="IPR010994">
    <property type="entry name" value="RuvA_2-like"/>
</dbReference>
<dbReference type="Pfam" id="PF14520">
    <property type="entry name" value="HHH_5"/>
    <property type="match status" value="1"/>
</dbReference>
<dbReference type="EMBL" id="CP115149">
    <property type="protein sequence ID" value="WBL37521.1"/>
    <property type="molecule type" value="Genomic_DNA"/>
</dbReference>
<name>A0ABY7MAD1_9CHLR</name>
<evidence type="ECO:0000259" key="1">
    <source>
        <dbReference type="Pfam" id="PF08459"/>
    </source>
</evidence>
<proteinExistence type="predicted"/>
<accession>A0ABY7MAD1</accession>
<dbReference type="PANTHER" id="PTHR30562">
    <property type="entry name" value="UVRC/OXIDOREDUCTASE"/>
    <property type="match status" value="1"/>
</dbReference>
<dbReference type="SUPFAM" id="SSF47781">
    <property type="entry name" value="RuvA domain 2-like"/>
    <property type="match status" value="1"/>
</dbReference>
<sequence>MVDGGKGQLSAAREVMQELGVHHIPAVGLAKRHEEIFVPDDDEPIILPRGSEALFLVQRIRDEAHRFAITFHRQVRGKSSIQSALDTIPGIGPKRKKALLKKFGSVKAIREADVDEIAATVGFTRALAERVKAEL</sequence>
<dbReference type="InterPro" id="IPR050066">
    <property type="entry name" value="UvrABC_protein_C"/>
</dbReference>
<dbReference type="InterPro" id="IPR038476">
    <property type="entry name" value="UvrC_RNase_H_dom_sf"/>
</dbReference>
<dbReference type="InterPro" id="IPR001162">
    <property type="entry name" value="UvrC_RNase_H_dom"/>
</dbReference>
<organism evidence="2 3">
    <name type="scientific">Tepidiforma flava</name>
    <dbReference type="NCBI Taxonomy" id="3004094"/>
    <lineage>
        <taxon>Bacteria</taxon>
        <taxon>Bacillati</taxon>
        <taxon>Chloroflexota</taxon>
        <taxon>Tepidiformia</taxon>
        <taxon>Tepidiformales</taxon>
        <taxon>Tepidiformaceae</taxon>
        <taxon>Tepidiforma</taxon>
    </lineage>
</organism>
<dbReference type="Gene3D" id="3.30.420.340">
    <property type="entry name" value="UvrC, RNAse H endonuclease domain"/>
    <property type="match status" value="1"/>
</dbReference>
<feature type="domain" description="UvrC family homology region profile" evidence="1">
    <location>
        <begin position="1"/>
        <end position="69"/>
    </location>
</feature>
<evidence type="ECO:0000313" key="3">
    <source>
        <dbReference type="Proteomes" id="UP001212803"/>
    </source>
</evidence>
<gene>
    <name evidence="2" type="ORF">O0235_03180</name>
</gene>